<accession>A0AAF0V0J7</accession>
<evidence type="ECO:0000313" key="1">
    <source>
        <dbReference type="EMBL" id="WMV54899.1"/>
    </source>
</evidence>
<evidence type="ECO:0000313" key="2">
    <source>
        <dbReference type="Proteomes" id="UP001234989"/>
    </source>
</evidence>
<sequence>MHIGSFGELGRALQTTRRFTEVPHLAFNSMPNKYLGFVTFREKLEVAKTTRRLDESFLFRYVSMTLNLKIKCNFRRANICLPNAVGDSLDDIPIADKPNFSELFEPIFLAGPI</sequence>
<gene>
    <name evidence="1" type="ORF">MTR67_048284</name>
</gene>
<name>A0AAF0V0J7_SOLVR</name>
<keyword evidence="2" id="KW-1185">Reference proteome</keyword>
<dbReference type="AlphaFoldDB" id="A0AAF0V0J7"/>
<reference evidence="1" key="1">
    <citation type="submission" date="2023-08" db="EMBL/GenBank/DDBJ databases">
        <title>A de novo genome assembly of Solanum verrucosum Schlechtendal, a Mexican diploid species geographically isolated from the other diploid A-genome species in potato relatives.</title>
        <authorList>
            <person name="Hosaka K."/>
        </authorList>
    </citation>
    <scope>NUCLEOTIDE SEQUENCE</scope>
    <source>
        <tissue evidence="1">Young leaves</tissue>
    </source>
</reference>
<dbReference type="Proteomes" id="UP001234989">
    <property type="component" value="Chromosome 11"/>
</dbReference>
<proteinExistence type="predicted"/>
<dbReference type="EMBL" id="CP133622">
    <property type="protein sequence ID" value="WMV54899.1"/>
    <property type="molecule type" value="Genomic_DNA"/>
</dbReference>
<organism evidence="1 2">
    <name type="scientific">Solanum verrucosum</name>
    <dbReference type="NCBI Taxonomy" id="315347"/>
    <lineage>
        <taxon>Eukaryota</taxon>
        <taxon>Viridiplantae</taxon>
        <taxon>Streptophyta</taxon>
        <taxon>Embryophyta</taxon>
        <taxon>Tracheophyta</taxon>
        <taxon>Spermatophyta</taxon>
        <taxon>Magnoliopsida</taxon>
        <taxon>eudicotyledons</taxon>
        <taxon>Gunneridae</taxon>
        <taxon>Pentapetalae</taxon>
        <taxon>asterids</taxon>
        <taxon>lamiids</taxon>
        <taxon>Solanales</taxon>
        <taxon>Solanaceae</taxon>
        <taxon>Solanoideae</taxon>
        <taxon>Solaneae</taxon>
        <taxon>Solanum</taxon>
    </lineage>
</organism>
<protein>
    <submittedName>
        <fullName evidence="1">Uncharacterized protein</fullName>
    </submittedName>
</protein>